<reference evidence="2 3" key="1">
    <citation type="journal article" date="2019" name="Nat. Ecol. Evol.">
        <title>Megaphylogeny resolves global patterns of mushroom evolution.</title>
        <authorList>
            <person name="Varga T."/>
            <person name="Krizsan K."/>
            <person name="Foldi C."/>
            <person name="Dima B."/>
            <person name="Sanchez-Garcia M."/>
            <person name="Sanchez-Ramirez S."/>
            <person name="Szollosi G.J."/>
            <person name="Szarkandi J.G."/>
            <person name="Papp V."/>
            <person name="Albert L."/>
            <person name="Andreopoulos W."/>
            <person name="Angelini C."/>
            <person name="Antonin V."/>
            <person name="Barry K.W."/>
            <person name="Bougher N.L."/>
            <person name="Buchanan P."/>
            <person name="Buyck B."/>
            <person name="Bense V."/>
            <person name="Catcheside P."/>
            <person name="Chovatia M."/>
            <person name="Cooper J."/>
            <person name="Damon W."/>
            <person name="Desjardin D."/>
            <person name="Finy P."/>
            <person name="Geml J."/>
            <person name="Haridas S."/>
            <person name="Hughes K."/>
            <person name="Justo A."/>
            <person name="Karasinski D."/>
            <person name="Kautmanova I."/>
            <person name="Kiss B."/>
            <person name="Kocsube S."/>
            <person name="Kotiranta H."/>
            <person name="LaButti K.M."/>
            <person name="Lechner B.E."/>
            <person name="Liimatainen K."/>
            <person name="Lipzen A."/>
            <person name="Lukacs Z."/>
            <person name="Mihaltcheva S."/>
            <person name="Morgado L.N."/>
            <person name="Niskanen T."/>
            <person name="Noordeloos M.E."/>
            <person name="Ohm R.A."/>
            <person name="Ortiz-Santana B."/>
            <person name="Ovrebo C."/>
            <person name="Racz N."/>
            <person name="Riley R."/>
            <person name="Savchenko A."/>
            <person name="Shiryaev A."/>
            <person name="Soop K."/>
            <person name="Spirin V."/>
            <person name="Szebenyi C."/>
            <person name="Tomsovsky M."/>
            <person name="Tulloss R.E."/>
            <person name="Uehling J."/>
            <person name="Grigoriev I.V."/>
            <person name="Vagvolgyi C."/>
            <person name="Papp T."/>
            <person name="Martin F.M."/>
            <person name="Miettinen O."/>
            <person name="Hibbett D.S."/>
            <person name="Nagy L.G."/>
        </authorList>
    </citation>
    <scope>NUCLEOTIDE SEQUENCE [LARGE SCALE GENOMIC DNA]</scope>
    <source>
        <strain evidence="2 3">CBS 121175</strain>
    </source>
</reference>
<keyword evidence="1" id="KW-1133">Transmembrane helix</keyword>
<feature type="transmembrane region" description="Helical" evidence="1">
    <location>
        <begin position="158"/>
        <end position="184"/>
    </location>
</feature>
<evidence type="ECO:0000313" key="3">
    <source>
        <dbReference type="Proteomes" id="UP000307440"/>
    </source>
</evidence>
<gene>
    <name evidence="2" type="ORF">FA15DRAFT_600856</name>
</gene>
<proteinExistence type="predicted"/>
<feature type="transmembrane region" description="Helical" evidence="1">
    <location>
        <begin position="131"/>
        <end position="152"/>
    </location>
</feature>
<dbReference type="Proteomes" id="UP000307440">
    <property type="component" value="Unassembled WGS sequence"/>
</dbReference>
<keyword evidence="1" id="KW-0812">Transmembrane</keyword>
<keyword evidence="1" id="KW-0472">Membrane</keyword>
<name>A0A5C3KIW8_COPMA</name>
<evidence type="ECO:0000256" key="1">
    <source>
        <dbReference type="SAM" id="Phobius"/>
    </source>
</evidence>
<keyword evidence="3" id="KW-1185">Reference proteome</keyword>
<evidence type="ECO:0000313" key="2">
    <source>
        <dbReference type="EMBL" id="TFK19783.1"/>
    </source>
</evidence>
<evidence type="ECO:0008006" key="4">
    <source>
        <dbReference type="Google" id="ProtNLM"/>
    </source>
</evidence>
<dbReference type="OrthoDB" id="2575973at2759"/>
<accession>A0A5C3KIW8</accession>
<organism evidence="2 3">
    <name type="scientific">Coprinopsis marcescibilis</name>
    <name type="common">Agaric fungus</name>
    <name type="synonym">Psathyrella marcescibilis</name>
    <dbReference type="NCBI Taxonomy" id="230819"/>
    <lineage>
        <taxon>Eukaryota</taxon>
        <taxon>Fungi</taxon>
        <taxon>Dikarya</taxon>
        <taxon>Basidiomycota</taxon>
        <taxon>Agaricomycotina</taxon>
        <taxon>Agaricomycetes</taxon>
        <taxon>Agaricomycetidae</taxon>
        <taxon>Agaricales</taxon>
        <taxon>Agaricineae</taxon>
        <taxon>Psathyrellaceae</taxon>
        <taxon>Coprinopsis</taxon>
    </lineage>
</organism>
<feature type="transmembrane region" description="Helical" evidence="1">
    <location>
        <begin position="6"/>
        <end position="26"/>
    </location>
</feature>
<sequence>MFFSRVLISFFAIGAVAAAVTPAAPLKKREDVSDVLAIVGQLRGSTDTILPQIDTLVNSGEANEENISPLLQQLTAALDLSAVSLEALDGKVDPSSGGSEQEVAEEVSVVYTNIATSLDNMKTKKPKLHPLVPKFGLDLALLKVLLGLKLVLAGVTKLLAVLLKVVAHLLHGLGFLLTVTLLGLL</sequence>
<protein>
    <recommendedName>
        <fullName evidence="4">Sc15 protein</fullName>
    </recommendedName>
</protein>
<dbReference type="EMBL" id="ML210325">
    <property type="protein sequence ID" value="TFK19783.1"/>
    <property type="molecule type" value="Genomic_DNA"/>
</dbReference>
<dbReference type="AlphaFoldDB" id="A0A5C3KIW8"/>